<proteinExistence type="predicted"/>
<comment type="caution">
    <text evidence="1">The sequence shown here is derived from an EMBL/GenBank/DDBJ whole genome shotgun (WGS) entry which is preliminary data.</text>
</comment>
<dbReference type="OrthoDB" id="3257613at2759"/>
<keyword evidence="2" id="KW-1185">Reference proteome</keyword>
<sequence>LLSFESKASALEFYHTIVRLTNNTGIHTPKDCYESLLCMMREWHFLKQIKRSGQGHHPGTIAAMQPGACAVMCPACPHPGKNLPVIGQVLRLSQSEF</sequence>
<name>A0A9P7F6P0_9AGAM</name>
<feature type="non-terminal residue" evidence="1">
    <location>
        <position position="97"/>
    </location>
</feature>
<dbReference type="AlphaFoldDB" id="A0A9P7F6P0"/>
<dbReference type="Proteomes" id="UP000823399">
    <property type="component" value="Unassembled WGS sequence"/>
</dbReference>
<dbReference type="GeneID" id="64693674"/>
<evidence type="ECO:0008006" key="3">
    <source>
        <dbReference type="Google" id="ProtNLM"/>
    </source>
</evidence>
<evidence type="ECO:0000313" key="2">
    <source>
        <dbReference type="Proteomes" id="UP000823399"/>
    </source>
</evidence>
<accession>A0A9P7F6P0</accession>
<dbReference type="EMBL" id="JABBWM010000031">
    <property type="protein sequence ID" value="KAG2107378.1"/>
    <property type="molecule type" value="Genomic_DNA"/>
</dbReference>
<gene>
    <name evidence="1" type="ORF">F5147DRAFT_577779</name>
</gene>
<dbReference type="RefSeq" id="XP_041292192.1">
    <property type="nucleotide sequence ID" value="XM_041431415.1"/>
</dbReference>
<organism evidence="1 2">
    <name type="scientific">Suillus discolor</name>
    <dbReference type="NCBI Taxonomy" id="1912936"/>
    <lineage>
        <taxon>Eukaryota</taxon>
        <taxon>Fungi</taxon>
        <taxon>Dikarya</taxon>
        <taxon>Basidiomycota</taxon>
        <taxon>Agaricomycotina</taxon>
        <taxon>Agaricomycetes</taxon>
        <taxon>Agaricomycetidae</taxon>
        <taxon>Boletales</taxon>
        <taxon>Suillineae</taxon>
        <taxon>Suillaceae</taxon>
        <taxon>Suillus</taxon>
    </lineage>
</organism>
<evidence type="ECO:0000313" key="1">
    <source>
        <dbReference type="EMBL" id="KAG2107378.1"/>
    </source>
</evidence>
<reference evidence="1" key="1">
    <citation type="journal article" date="2020" name="New Phytol.">
        <title>Comparative genomics reveals dynamic genome evolution in host specialist ectomycorrhizal fungi.</title>
        <authorList>
            <person name="Lofgren L.A."/>
            <person name="Nguyen N.H."/>
            <person name="Vilgalys R."/>
            <person name="Ruytinx J."/>
            <person name="Liao H.L."/>
            <person name="Branco S."/>
            <person name="Kuo A."/>
            <person name="LaButti K."/>
            <person name="Lipzen A."/>
            <person name="Andreopoulos W."/>
            <person name="Pangilinan J."/>
            <person name="Riley R."/>
            <person name="Hundley H."/>
            <person name="Na H."/>
            <person name="Barry K."/>
            <person name="Grigoriev I.V."/>
            <person name="Stajich J.E."/>
            <person name="Kennedy P.G."/>
        </authorList>
    </citation>
    <scope>NUCLEOTIDE SEQUENCE</scope>
    <source>
        <strain evidence="1">FC423</strain>
    </source>
</reference>
<protein>
    <recommendedName>
        <fullName evidence="3">CxC2-like cysteine cluster KDZ transposase-associated domain-containing protein</fullName>
    </recommendedName>
</protein>